<evidence type="ECO:0000313" key="3">
    <source>
        <dbReference type="EnsemblPlants" id="KEH32871"/>
    </source>
</evidence>
<dbReference type="AlphaFoldDB" id="A0A072UU61"/>
<sequence length="91" mass="10073">MSNSAIPFSMSSSARPFSMPSSARPFSMPSSTLPFRSTRAPLLPHVTVQVKVVVLIRSISWCATRPAWTSDVSCTCSSSMYHVRMRCTEKE</sequence>
<dbReference type="Proteomes" id="UP000002051">
    <property type="component" value="Chromosome 3"/>
</dbReference>
<name>A0A072UU61_MEDTR</name>
<feature type="region of interest" description="Disordered" evidence="1">
    <location>
        <begin position="1"/>
        <end position="30"/>
    </location>
</feature>
<reference evidence="3" key="3">
    <citation type="submission" date="2015-04" db="UniProtKB">
        <authorList>
            <consortium name="EnsemblPlants"/>
        </authorList>
    </citation>
    <scope>IDENTIFICATION</scope>
    <source>
        <strain evidence="3">cv. Jemalong A17</strain>
    </source>
</reference>
<evidence type="ECO:0000313" key="2">
    <source>
        <dbReference type="EMBL" id="KEH32871.1"/>
    </source>
</evidence>
<reference evidence="2 4" key="1">
    <citation type="journal article" date="2011" name="Nature">
        <title>The Medicago genome provides insight into the evolution of rhizobial symbioses.</title>
        <authorList>
            <person name="Young N.D."/>
            <person name="Debelle F."/>
            <person name="Oldroyd G.E."/>
            <person name="Geurts R."/>
            <person name="Cannon S.B."/>
            <person name="Udvardi M.K."/>
            <person name="Benedito V.A."/>
            <person name="Mayer K.F."/>
            <person name="Gouzy J."/>
            <person name="Schoof H."/>
            <person name="Van de Peer Y."/>
            <person name="Proost S."/>
            <person name="Cook D.R."/>
            <person name="Meyers B.C."/>
            <person name="Spannagl M."/>
            <person name="Cheung F."/>
            <person name="De Mita S."/>
            <person name="Krishnakumar V."/>
            <person name="Gundlach H."/>
            <person name="Zhou S."/>
            <person name="Mudge J."/>
            <person name="Bharti A.K."/>
            <person name="Murray J.D."/>
            <person name="Naoumkina M.A."/>
            <person name="Rosen B."/>
            <person name="Silverstein K.A."/>
            <person name="Tang H."/>
            <person name="Rombauts S."/>
            <person name="Zhao P.X."/>
            <person name="Zhou P."/>
            <person name="Barbe V."/>
            <person name="Bardou P."/>
            <person name="Bechner M."/>
            <person name="Bellec A."/>
            <person name="Berger A."/>
            <person name="Berges H."/>
            <person name="Bidwell S."/>
            <person name="Bisseling T."/>
            <person name="Choisne N."/>
            <person name="Couloux A."/>
            <person name="Denny R."/>
            <person name="Deshpande S."/>
            <person name="Dai X."/>
            <person name="Doyle J.J."/>
            <person name="Dudez A.M."/>
            <person name="Farmer A.D."/>
            <person name="Fouteau S."/>
            <person name="Franken C."/>
            <person name="Gibelin C."/>
            <person name="Gish J."/>
            <person name="Goldstein S."/>
            <person name="Gonzalez A.J."/>
            <person name="Green P.J."/>
            <person name="Hallab A."/>
            <person name="Hartog M."/>
            <person name="Hua A."/>
            <person name="Humphray S.J."/>
            <person name="Jeong D.H."/>
            <person name="Jing Y."/>
            <person name="Jocker A."/>
            <person name="Kenton S.M."/>
            <person name="Kim D.J."/>
            <person name="Klee K."/>
            <person name="Lai H."/>
            <person name="Lang C."/>
            <person name="Lin S."/>
            <person name="Macmil S.L."/>
            <person name="Magdelenat G."/>
            <person name="Matthews L."/>
            <person name="McCorrison J."/>
            <person name="Monaghan E.L."/>
            <person name="Mun J.H."/>
            <person name="Najar F.Z."/>
            <person name="Nicholson C."/>
            <person name="Noirot C."/>
            <person name="O'Bleness M."/>
            <person name="Paule C.R."/>
            <person name="Poulain J."/>
            <person name="Prion F."/>
            <person name="Qin B."/>
            <person name="Qu C."/>
            <person name="Retzel E.F."/>
            <person name="Riddle C."/>
            <person name="Sallet E."/>
            <person name="Samain S."/>
            <person name="Samson N."/>
            <person name="Sanders I."/>
            <person name="Saurat O."/>
            <person name="Scarpelli C."/>
            <person name="Schiex T."/>
            <person name="Segurens B."/>
            <person name="Severin A.J."/>
            <person name="Sherrier D.J."/>
            <person name="Shi R."/>
            <person name="Sims S."/>
            <person name="Singer S.R."/>
            <person name="Sinharoy S."/>
            <person name="Sterck L."/>
            <person name="Viollet A."/>
            <person name="Wang B.B."/>
            <person name="Wang K."/>
            <person name="Wang M."/>
            <person name="Wang X."/>
            <person name="Warfsmann J."/>
            <person name="Weissenbach J."/>
            <person name="White D.D."/>
            <person name="White J.D."/>
            <person name="Wiley G.B."/>
            <person name="Wincker P."/>
            <person name="Xing Y."/>
            <person name="Yang L."/>
            <person name="Yao Z."/>
            <person name="Ying F."/>
            <person name="Zhai J."/>
            <person name="Zhou L."/>
            <person name="Zuber A."/>
            <person name="Denarie J."/>
            <person name="Dixon R.A."/>
            <person name="May G.D."/>
            <person name="Schwartz D.C."/>
            <person name="Rogers J."/>
            <person name="Quetier F."/>
            <person name="Town C.D."/>
            <person name="Roe B.A."/>
        </authorList>
    </citation>
    <scope>NUCLEOTIDE SEQUENCE [LARGE SCALE GENOMIC DNA]</scope>
    <source>
        <strain evidence="2">A17</strain>
        <strain evidence="3 4">cv. Jemalong A17</strain>
    </source>
</reference>
<feature type="compositionally biased region" description="Low complexity" evidence="1">
    <location>
        <begin position="7"/>
        <end position="30"/>
    </location>
</feature>
<dbReference type="HOGENOM" id="CLU_2501333_0_0_1"/>
<evidence type="ECO:0000313" key="4">
    <source>
        <dbReference type="Proteomes" id="UP000002051"/>
    </source>
</evidence>
<keyword evidence="4" id="KW-1185">Reference proteome</keyword>
<reference evidence="2 4" key="2">
    <citation type="journal article" date="2014" name="BMC Genomics">
        <title>An improved genome release (version Mt4.0) for the model legume Medicago truncatula.</title>
        <authorList>
            <person name="Tang H."/>
            <person name="Krishnakumar V."/>
            <person name="Bidwell S."/>
            <person name="Rosen B."/>
            <person name="Chan A."/>
            <person name="Zhou S."/>
            <person name="Gentzbittel L."/>
            <person name="Childs K.L."/>
            <person name="Yandell M."/>
            <person name="Gundlach H."/>
            <person name="Mayer K.F."/>
            <person name="Schwartz D.C."/>
            <person name="Town C.D."/>
        </authorList>
    </citation>
    <scope>GENOME REANNOTATION</scope>
    <source>
        <strain evidence="2">A17</strain>
        <strain evidence="3 4">cv. Jemalong A17</strain>
    </source>
</reference>
<protein>
    <submittedName>
        <fullName evidence="2 3">Uncharacterized protein</fullName>
    </submittedName>
</protein>
<accession>A0A072UU61</accession>
<dbReference type="EMBL" id="CM001219">
    <property type="protein sequence ID" value="KEH32871.1"/>
    <property type="molecule type" value="Genomic_DNA"/>
</dbReference>
<organism evidence="2 4">
    <name type="scientific">Medicago truncatula</name>
    <name type="common">Barrel medic</name>
    <name type="synonym">Medicago tribuloides</name>
    <dbReference type="NCBI Taxonomy" id="3880"/>
    <lineage>
        <taxon>Eukaryota</taxon>
        <taxon>Viridiplantae</taxon>
        <taxon>Streptophyta</taxon>
        <taxon>Embryophyta</taxon>
        <taxon>Tracheophyta</taxon>
        <taxon>Spermatophyta</taxon>
        <taxon>Magnoliopsida</taxon>
        <taxon>eudicotyledons</taxon>
        <taxon>Gunneridae</taxon>
        <taxon>Pentapetalae</taxon>
        <taxon>rosids</taxon>
        <taxon>fabids</taxon>
        <taxon>Fabales</taxon>
        <taxon>Fabaceae</taxon>
        <taxon>Papilionoideae</taxon>
        <taxon>50 kb inversion clade</taxon>
        <taxon>NPAAA clade</taxon>
        <taxon>Hologalegina</taxon>
        <taxon>IRL clade</taxon>
        <taxon>Trifolieae</taxon>
        <taxon>Medicago</taxon>
    </lineage>
</organism>
<dbReference type="EnsemblPlants" id="KEH32871">
    <property type="protein sequence ID" value="KEH32871"/>
    <property type="gene ID" value="MTR_3g009390"/>
</dbReference>
<evidence type="ECO:0000256" key="1">
    <source>
        <dbReference type="SAM" id="MobiDB-lite"/>
    </source>
</evidence>
<proteinExistence type="predicted"/>
<gene>
    <name evidence="2" type="ordered locus">MTR_3g009390</name>
</gene>